<dbReference type="EMBL" id="JAPFFF010000008">
    <property type="protein sequence ID" value="KAK8883524.1"/>
    <property type="molecule type" value="Genomic_DNA"/>
</dbReference>
<comment type="caution">
    <text evidence="1">The sequence shown here is derived from an EMBL/GenBank/DDBJ whole genome shotgun (WGS) entry which is preliminary data.</text>
</comment>
<evidence type="ECO:0000313" key="1">
    <source>
        <dbReference type="EMBL" id="KAK8883524.1"/>
    </source>
</evidence>
<evidence type="ECO:0000313" key="2">
    <source>
        <dbReference type="Proteomes" id="UP001470230"/>
    </source>
</evidence>
<sequence length="276" mass="31512">MKEIKIFDRKRENMKIYKEFVLVKSDCGSDEFDVFLFAPPHISKVTIPSFVKYIASHAFTICKNLENVEFESDSQLKEIRGRLFEIPQQPTKIAKKSFSFTNKLKVIEFSEQSEIKTICDFASSHSSLEFLSISFSIVHLNNCLLKTTKLNTIKIIRCEEEKVRILNGKLIIGKTDIKSDIFVVLLFVQRNIKEVSIPSFIKKIGSDVFNEGRQISSVTFSDDAHLESIENDAFSDSSIESIMIPKSDINIGECAFMNCSNLRKAELSKNSRLRVL</sequence>
<gene>
    <name evidence="1" type="ORF">M9Y10_042616</name>
</gene>
<reference evidence="1 2" key="1">
    <citation type="submission" date="2024-04" db="EMBL/GenBank/DDBJ databases">
        <title>Tritrichomonas musculus Genome.</title>
        <authorList>
            <person name="Alves-Ferreira E."/>
            <person name="Grigg M."/>
            <person name="Lorenzi H."/>
            <person name="Galac M."/>
        </authorList>
    </citation>
    <scope>NUCLEOTIDE SEQUENCE [LARGE SCALE GENOMIC DNA]</scope>
    <source>
        <strain evidence="1 2">EAF2021</strain>
    </source>
</reference>
<dbReference type="InterPro" id="IPR026906">
    <property type="entry name" value="LRR_5"/>
</dbReference>
<organism evidence="1 2">
    <name type="scientific">Tritrichomonas musculus</name>
    <dbReference type="NCBI Taxonomy" id="1915356"/>
    <lineage>
        <taxon>Eukaryota</taxon>
        <taxon>Metamonada</taxon>
        <taxon>Parabasalia</taxon>
        <taxon>Tritrichomonadida</taxon>
        <taxon>Tritrichomonadidae</taxon>
        <taxon>Tritrichomonas</taxon>
    </lineage>
</organism>
<dbReference type="Gene3D" id="3.80.10.10">
    <property type="entry name" value="Ribonuclease Inhibitor"/>
    <property type="match status" value="2"/>
</dbReference>
<keyword evidence="2" id="KW-1185">Reference proteome</keyword>
<dbReference type="SUPFAM" id="SSF52058">
    <property type="entry name" value="L domain-like"/>
    <property type="match status" value="1"/>
</dbReference>
<dbReference type="Pfam" id="PF13306">
    <property type="entry name" value="LRR_5"/>
    <property type="match status" value="2"/>
</dbReference>
<dbReference type="Proteomes" id="UP001470230">
    <property type="component" value="Unassembled WGS sequence"/>
</dbReference>
<dbReference type="InterPro" id="IPR032675">
    <property type="entry name" value="LRR_dom_sf"/>
</dbReference>
<name>A0ABR2JXL7_9EUKA</name>
<proteinExistence type="predicted"/>
<protein>
    <submittedName>
        <fullName evidence="1">Uncharacterized protein</fullName>
    </submittedName>
</protein>
<accession>A0ABR2JXL7</accession>